<evidence type="ECO:0000313" key="4">
    <source>
        <dbReference type="Proteomes" id="UP000622547"/>
    </source>
</evidence>
<protein>
    <submittedName>
        <fullName evidence="3">Ribonuclease R</fullName>
    </submittedName>
</protein>
<name>A0A8J3UDN3_9ACTN</name>
<keyword evidence="4" id="KW-1185">Reference proteome</keyword>
<dbReference type="InterPro" id="IPR001900">
    <property type="entry name" value="RNase_II/R"/>
</dbReference>
<comment type="caution">
    <text evidence="3">The sequence shown here is derived from an EMBL/GenBank/DDBJ whole genome shotgun (WGS) entry which is preliminary data.</text>
</comment>
<evidence type="ECO:0000259" key="2">
    <source>
        <dbReference type="SMART" id="SM00955"/>
    </source>
</evidence>
<dbReference type="AlphaFoldDB" id="A0A8J3UDN3"/>
<dbReference type="PANTHER" id="PTHR23355:SF9">
    <property type="entry name" value="DIS3-LIKE EXONUCLEASE 2"/>
    <property type="match status" value="1"/>
</dbReference>
<dbReference type="SMART" id="SM00955">
    <property type="entry name" value="RNB"/>
    <property type="match status" value="1"/>
</dbReference>
<dbReference type="GO" id="GO:0005829">
    <property type="term" value="C:cytosol"/>
    <property type="evidence" value="ECO:0007669"/>
    <property type="project" value="TreeGrafter"/>
</dbReference>
<dbReference type="GO" id="GO:0004540">
    <property type="term" value="F:RNA nuclease activity"/>
    <property type="evidence" value="ECO:0007669"/>
    <property type="project" value="InterPro"/>
</dbReference>
<dbReference type="PANTHER" id="PTHR23355">
    <property type="entry name" value="RIBONUCLEASE"/>
    <property type="match status" value="1"/>
</dbReference>
<dbReference type="GO" id="GO:0003723">
    <property type="term" value="F:RNA binding"/>
    <property type="evidence" value="ECO:0007669"/>
    <property type="project" value="InterPro"/>
</dbReference>
<organism evidence="3 4">
    <name type="scientific">Planotetraspora phitsanulokensis</name>
    <dbReference type="NCBI Taxonomy" id="575192"/>
    <lineage>
        <taxon>Bacteria</taxon>
        <taxon>Bacillati</taxon>
        <taxon>Actinomycetota</taxon>
        <taxon>Actinomycetes</taxon>
        <taxon>Streptosporangiales</taxon>
        <taxon>Streptosporangiaceae</taxon>
        <taxon>Planotetraspora</taxon>
    </lineage>
</organism>
<dbReference type="Proteomes" id="UP000622547">
    <property type="component" value="Unassembled WGS sequence"/>
</dbReference>
<accession>A0A8J3UDN3</accession>
<dbReference type="SUPFAM" id="SSF50249">
    <property type="entry name" value="Nucleic acid-binding proteins"/>
    <property type="match status" value="1"/>
</dbReference>
<proteinExistence type="predicted"/>
<dbReference type="GO" id="GO:0006402">
    <property type="term" value="P:mRNA catabolic process"/>
    <property type="evidence" value="ECO:0007669"/>
    <property type="project" value="TreeGrafter"/>
</dbReference>
<dbReference type="InterPro" id="IPR050180">
    <property type="entry name" value="RNR_Ribonuclease"/>
</dbReference>
<dbReference type="Pfam" id="PF18614">
    <property type="entry name" value="RNase_II_C_S1"/>
    <property type="match status" value="1"/>
</dbReference>
<feature type="region of interest" description="Disordered" evidence="1">
    <location>
        <begin position="1"/>
        <end position="26"/>
    </location>
</feature>
<evidence type="ECO:0000256" key="1">
    <source>
        <dbReference type="SAM" id="MobiDB-lite"/>
    </source>
</evidence>
<dbReference type="InterPro" id="IPR040596">
    <property type="entry name" value="RNase_II_C_S1"/>
</dbReference>
<dbReference type="InterPro" id="IPR012340">
    <property type="entry name" value="NA-bd_OB-fold"/>
</dbReference>
<reference evidence="3 4" key="1">
    <citation type="submission" date="2021-01" db="EMBL/GenBank/DDBJ databases">
        <title>Whole genome shotgun sequence of Planotetraspora phitsanulokensis NBRC 104273.</title>
        <authorList>
            <person name="Komaki H."/>
            <person name="Tamura T."/>
        </authorList>
    </citation>
    <scope>NUCLEOTIDE SEQUENCE [LARGE SCALE GENOMIC DNA]</scope>
    <source>
        <strain evidence="3 4">NBRC 104273</strain>
    </source>
</reference>
<dbReference type="Pfam" id="PF00773">
    <property type="entry name" value="RNB"/>
    <property type="match status" value="1"/>
</dbReference>
<gene>
    <name evidence="3" type="ORF">Pph01_83160</name>
</gene>
<evidence type="ECO:0000313" key="3">
    <source>
        <dbReference type="EMBL" id="GII43313.1"/>
    </source>
</evidence>
<sequence>MTRVPHTTIRLSGEQAGKRAGRPDGDDLATGLARIRHEFGLPGDFPPAVLDEAQQAARSLAVPDEDRTDLPFVTIDPPGSMDLDQALCIEKRLGGYRVWYAIADVAAFVRPGGAMDLEARTRGETVYLPDSRVPLHPTVLSEGAASLLPGQVRPAALWCVDLDSDGELVGVDLRRAMVRSRERLDYATVQAAVDAGRAEGTLKLLSKVGPLRLALERARGGVSLPTPEQEVVHNGDGYALEFRATLPCEAWNAQISLLTGMSAAQLMLDAGIGVLRVLPPPAPRDIVKARRVAAALGVPWPENASYGDVVHDLDPKVPGHAAFLRESTILLRGAAYTAFDGAPPRVTGHSAVAAPYTHVTAPLRRLVDRYATEVCVAVAAGEPVTEQVQEALSVLPEQMSVAGRRASGVERACVDLVEAAVLHRRLGQSFDAVVIDVDEGRPGGQVQVTDPAVVARCDGDRLPLGERVRVRLTRADPATREVRFALA</sequence>
<dbReference type="EMBL" id="BOOP01000055">
    <property type="protein sequence ID" value="GII43313.1"/>
    <property type="molecule type" value="Genomic_DNA"/>
</dbReference>
<feature type="domain" description="RNB" evidence="2">
    <location>
        <begin position="64"/>
        <end position="381"/>
    </location>
</feature>